<feature type="transmembrane region" description="Helical" evidence="1">
    <location>
        <begin position="670"/>
        <end position="691"/>
    </location>
</feature>
<keyword evidence="1" id="KW-1133">Transmembrane helix</keyword>
<gene>
    <name evidence="5" type="ORF">ET495_08545</name>
</gene>
<keyword evidence="1" id="KW-0472">Membrane</keyword>
<dbReference type="InterPro" id="IPR041033">
    <property type="entry name" value="SpaA_PFL_dom_1"/>
</dbReference>
<evidence type="ECO:0000256" key="1">
    <source>
        <dbReference type="SAM" id="Phobius"/>
    </source>
</evidence>
<evidence type="ECO:0000256" key="2">
    <source>
        <dbReference type="SAM" id="SignalP"/>
    </source>
</evidence>
<dbReference type="InterPro" id="IPR057687">
    <property type="entry name" value="DUF7927"/>
</dbReference>
<reference evidence="5 6" key="1">
    <citation type="submission" date="2019-01" db="EMBL/GenBank/DDBJ databases">
        <title>Genome sequencing of strain 2JSPR-7.</title>
        <authorList>
            <person name="Heo J."/>
            <person name="Kim S.-J."/>
            <person name="Kim J.-S."/>
            <person name="Hong S.-B."/>
            <person name="Kwon S.-W."/>
        </authorList>
    </citation>
    <scope>NUCLEOTIDE SEQUENCE [LARGE SCALE GENOMIC DNA]</scope>
    <source>
        <strain evidence="5 6">2JSPR-7</strain>
    </source>
</reference>
<feature type="domain" description="DUF7927" evidence="4">
    <location>
        <begin position="506"/>
        <end position="636"/>
    </location>
</feature>
<dbReference type="GO" id="GO:0005975">
    <property type="term" value="P:carbohydrate metabolic process"/>
    <property type="evidence" value="ECO:0007669"/>
    <property type="project" value="UniProtKB-ARBA"/>
</dbReference>
<dbReference type="RefSeq" id="WP_129204243.1">
    <property type="nucleotide sequence ID" value="NZ_CP035495.1"/>
</dbReference>
<dbReference type="AlphaFoldDB" id="A0A4P6EYZ6"/>
<dbReference type="EMBL" id="CP035495">
    <property type="protein sequence ID" value="QAY63288.1"/>
    <property type="molecule type" value="Genomic_DNA"/>
</dbReference>
<evidence type="ECO:0000259" key="4">
    <source>
        <dbReference type="Pfam" id="PF25549"/>
    </source>
</evidence>
<accession>A0A4P6EYZ6</accession>
<proteinExistence type="predicted"/>
<evidence type="ECO:0000259" key="3">
    <source>
        <dbReference type="Pfam" id="PF17802"/>
    </source>
</evidence>
<keyword evidence="2" id="KW-0732">Signal</keyword>
<dbReference type="KEGG" id="xyl:ET495_08545"/>
<organism evidence="5 6">
    <name type="scientific">Xylanimonas allomyrinae</name>
    <dbReference type="NCBI Taxonomy" id="2509459"/>
    <lineage>
        <taxon>Bacteria</taxon>
        <taxon>Bacillati</taxon>
        <taxon>Actinomycetota</taxon>
        <taxon>Actinomycetes</taxon>
        <taxon>Micrococcales</taxon>
        <taxon>Promicromonosporaceae</taxon>
        <taxon>Xylanimonas</taxon>
    </lineage>
</organism>
<protein>
    <submittedName>
        <fullName evidence="5">Uncharacterized protein</fullName>
    </submittedName>
</protein>
<dbReference type="OrthoDB" id="134475at2"/>
<dbReference type="InterPro" id="IPR013783">
    <property type="entry name" value="Ig-like_fold"/>
</dbReference>
<feature type="domain" description="SpaA-like prealbumin fold" evidence="3">
    <location>
        <begin position="407"/>
        <end position="489"/>
    </location>
</feature>
<keyword evidence="1" id="KW-0812">Transmembrane</keyword>
<sequence length="696" mass="72181">MQRQRVRSRTRRALTAALALGMAGAGAGIVAQAVPPGSVEDGLSLAVEPSVIGIGDADGFTLKITDTNDSQAEFDSYLLYGIPADWSVRDGQTELTPTSPDPVIYEVDKESALAASIRVVAPSGFSGSVSNVAVGRVSLEGNLVTDFDNGTFDYLDDAKPQLPQAATEYKYHDPTELMSDPGMGCSTLQYGPCDGSYSIWPTSDMNGEGNEAGRHFNNYWADLRSIDNPMVEPTTDAVCEDWDEPGSLSKLDSRNTLQVSDDESRRAGKILVVNGSTKTDLPNEVVRTTVTGLEPGSLYTFSGYIANVSDSGGTVLPVRTGFYLKTSPEDTGTVVGASQPIPKQKSCLNDLTEWTRVTSVVTADASGAITVGVRNYAEGGLGNDLAIDNLSLYPMAKVSVDLAVVAGEVTWSKVGENGSAPLAGSQWSLEGPQGTLAVVDNGDNDTDGDDGVLKVSDLAEGAYTLTETRAPDGYLLDPTPHRFVVGAENPGLDLGPITNAQRQPVLEVGKASSPASGAVVAGGDTISYSVTARNGGNTELDPVTLVDDLADVLDDATLVEGSLAATVDAQAADAPVLEGTTLTWTGRVPPGSSVTVTYQVTVKDGLPGHSRVVNHLTGTAVDPSAPDVSVPSTCVDGTEQGCMTEQTVAPEPDGASVAAGGRVAEPTPSWLVPATVGAAGLLLAAASMLIARRRRG</sequence>
<evidence type="ECO:0000313" key="6">
    <source>
        <dbReference type="Proteomes" id="UP000291758"/>
    </source>
</evidence>
<dbReference type="Gene3D" id="2.60.40.10">
    <property type="entry name" value="Immunoglobulins"/>
    <property type="match status" value="1"/>
</dbReference>
<dbReference type="Proteomes" id="UP000291758">
    <property type="component" value="Chromosome"/>
</dbReference>
<dbReference type="Pfam" id="PF17802">
    <property type="entry name" value="SpaA"/>
    <property type="match status" value="1"/>
</dbReference>
<name>A0A4P6EYZ6_9MICO</name>
<feature type="chain" id="PRO_5038349495" evidence="2">
    <location>
        <begin position="28"/>
        <end position="696"/>
    </location>
</feature>
<dbReference type="Pfam" id="PF25549">
    <property type="entry name" value="DUF7927"/>
    <property type="match status" value="1"/>
</dbReference>
<keyword evidence="6" id="KW-1185">Reference proteome</keyword>
<feature type="signal peptide" evidence="2">
    <location>
        <begin position="1"/>
        <end position="27"/>
    </location>
</feature>
<evidence type="ECO:0000313" key="5">
    <source>
        <dbReference type="EMBL" id="QAY63288.1"/>
    </source>
</evidence>
<dbReference type="Gene3D" id="2.60.120.260">
    <property type="entry name" value="Galactose-binding domain-like"/>
    <property type="match status" value="1"/>
</dbReference>